<dbReference type="Proteomes" id="UP000593574">
    <property type="component" value="Unassembled WGS sequence"/>
</dbReference>
<name>A0A7J8ZXW2_9ROSI</name>
<dbReference type="EMBL" id="JABEZV010000007">
    <property type="protein sequence ID" value="MBA0716656.1"/>
    <property type="molecule type" value="Genomic_DNA"/>
</dbReference>
<evidence type="ECO:0000313" key="1">
    <source>
        <dbReference type="EMBL" id="MBA0716656.1"/>
    </source>
</evidence>
<reference evidence="1 2" key="1">
    <citation type="journal article" date="2019" name="Genome Biol. Evol.">
        <title>Insights into the evolution of the New World diploid cottons (Gossypium, subgenus Houzingenia) based on genome sequencing.</title>
        <authorList>
            <person name="Grover C.E."/>
            <person name="Arick M.A. 2nd"/>
            <person name="Thrash A."/>
            <person name="Conover J.L."/>
            <person name="Sanders W.S."/>
            <person name="Peterson D.G."/>
            <person name="Frelichowski J.E."/>
            <person name="Scheffler J.A."/>
            <person name="Scheffler B.E."/>
            <person name="Wendel J.F."/>
        </authorList>
    </citation>
    <scope>NUCLEOTIDE SEQUENCE [LARGE SCALE GENOMIC DNA]</scope>
    <source>
        <strain evidence="1">4</strain>
        <tissue evidence="1">Leaf</tissue>
    </source>
</reference>
<sequence>MTVPCLLPKLSIFSKSFFRKLLHMGYSSSLTMIVYRNQCQALLGLRSPVVQYGRWNSQRLLMKRCSCKMA</sequence>
<accession>A0A7J8ZXW2</accession>
<organism evidence="1 2">
    <name type="scientific">Gossypium laxum</name>
    <dbReference type="NCBI Taxonomy" id="34288"/>
    <lineage>
        <taxon>Eukaryota</taxon>
        <taxon>Viridiplantae</taxon>
        <taxon>Streptophyta</taxon>
        <taxon>Embryophyta</taxon>
        <taxon>Tracheophyta</taxon>
        <taxon>Spermatophyta</taxon>
        <taxon>Magnoliopsida</taxon>
        <taxon>eudicotyledons</taxon>
        <taxon>Gunneridae</taxon>
        <taxon>Pentapetalae</taxon>
        <taxon>rosids</taxon>
        <taxon>malvids</taxon>
        <taxon>Malvales</taxon>
        <taxon>Malvaceae</taxon>
        <taxon>Malvoideae</taxon>
        <taxon>Gossypium</taxon>
    </lineage>
</organism>
<proteinExistence type="predicted"/>
<comment type="caution">
    <text evidence="1">The sequence shown here is derived from an EMBL/GenBank/DDBJ whole genome shotgun (WGS) entry which is preliminary data.</text>
</comment>
<dbReference type="AlphaFoldDB" id="A0A7J8ZXW2"/>
<evidence type="ECO:0000313" key="2">
    <source>
        <dbReference type="Proteomes" id="UP000593574"/>
    </source>
</evidence>
<protein>
    <submittedName>
        <fullName evidence="1">Uncharacterized protein</fullName>
    </submittedName>
</protein>
<keyword evidence="2" id="KW-1185">Reference proteome</keyword>
<feature type="non-terminal residue" evidence="1">
    <location>
        <position position="1"/>
    </location>
</feature>
<gene>
    <name evidence="1" type="ORF">Golax_015468</name>
</gene>